<gene>
    <name evidence="4" type="ORF">GCM10007927_02170</name>
</gene>
<dbReference type="InterPro" id="IPR052158">
    <property type="entry name" value="INH-QAR"/>
</dbReference>
<dbReference type="InterPro" id="IPR029062">
    <property type="entry name" value="Class_I_gatase-like"/>
</dbReference>
<reference evidence="4" key="1">
    <citation type="journal article" date="2014" name="Int. J. Syst. Evol. Microbiol.">
        <title>Complete genome of a new Firmicutes species belonging to the dominant human colonic microbiota ('Ruminococcus bicirculans') reveals two chromosomes and a selective capacity to utilize plant glucans.</title>
        <authorList>
            <consortium name="NISC Comparative Sequencing Program"/>
            <person name="Wegmann U."/>
            <person name="Louis P."/>
            <person name="Goesmann A."/>
            <person name="Henrissat B."/>
            <person name="Duncan S.H."/>
            <person name="Flint H.J."/>
        </authorList>
    </citation>
    <scope>NUCLEOTIDE SEQUENCE</scope>
    <source>
        <strain evidence="4">NBRC 109915</strain>
    </source>
</reference>
<dbReference type="Pfam" id="PF12833">
    <property type="entry name" value="HTH_18"/>
    <property type="match status" value="1"/>
</dbReference>
<dbReference type="Proteomes" id="UP001161388">
    <property type="component" value="Unassembled WGS sequence"/>
</dbReference>
<keyword evidence="1" id="KW-0805">Transcription regulation</keyword>
<dbReference type="SUPFAM" id="SSF46689">
    <property type="entry name" value="Homeodomain-like"/>
    <property type="match status" value="2"/>
</dbReference>
<name>A0ABQ5VD19_9RHOB</name>
<dbReference type="SMART" id="SM00342">
    <property type="entry name" value="HTH_ARAC"/>
    <property type="match status" value="1"/>
</dbReference>
<evidence type="ECO:0000259" key="3">
    <source>
        <dbReference type="PROSITE" id="PS01124"/>
    </source>
</evidence>
<dbReference type="EMBL" id="BSNL01000001">
    <property type="protein sequence ID" value="GLQ25414.1"/>
    <property type="molecule type" value="Genomic_DNA"/>
</dbReference>
<evidence type="ECO:0000313" key="5">
    <source>
        <dbReference type="Proteomes" id="UP001161388"/>
    </source>
</evidence>
<dbReference type="PROSITE" id="PS01124">
    <property type="entry name" value="HTH_ARAC_FAMILY_2"/>
    <property type="match status" value="1"/>
</dbReference>
<dbReference type="PANTHER" id="PTHR43130:SF3">
    <property type="entry name" value="HTH-TYPE TRANSCRIPTIONAL REGULATOR RV1931C"/>
    <property type="match status" value="1"/>
</dbReference>
<dbReference type="Gene3D" id="1.10.10.60">
    <property type="entry name" value="Homeodomain-like"/>
    <property type="match status" value="1"/>
</dbReference>
<dbReference type="InterPro" id="IPR002818">
    <property type="entry name" value="DJ-1/PfpI"/>
</dbReference>
<evidence type="ECO:0000313" key="4">
    <source>
        <dbReference type="EMBL" id="GLQ25414.1"/>
    </source>
</evidence>
<sequence length="322" mass="35304">MDKQLSPRSIDVLVFDDVNLLDVAGPVQVFKTARINNRRKYEMRYVSLDGAAVRSCCGLRLDADARLCDTSSSDDLLIPGGVGVDALIPDESLRRIIHDRAARAGNGRLISICSGALVLAAAGVLDGHAATTHWSRAADVRNFAKVAWDLDRISTTQDRLFTSAGVATGIDLALAIIRADCGPAVALEVARELVVQLRRTGGQSQYAIHLAGQFSQDDALTRLIEQVVTNPQSDWSLEVLADTAGMNPRTLSRHFKRDLQDTPAQFVERVRVDHARGLLQENLPLKQVAKDSGFGDLQRMRRAFQRRFGVRVSEYLTAFGDI</sequence>
<dbReference type="Pfam" id="PF01965">
    <property type="entry name" value="DJ-1_PfpI"/>
    <property type="match status" value="1"/>
</dbReference>
<evidence type="ECO:0000256" key="1">
    <source>
        <dbReference type="ARBA" id="ARBA00023015"/>
    </source>
</evidence>
<dbReference type="RefSeq" id="WP_284369723.1">
    <property type="nucleotide sequence ID" value="NZ_BAABWP010000005.1"/>
</dbReference>
<reference evidence="4" key="2">
    <citation type="submission" date="2023-01" db="EMBL/GenBank/DDBJ databases">
        <title>Draft genome sequence of Sulfitobacter pacificus strain NBRC 109915.</title>
        <authorList>
            <person name="Sun Q."/>
            <person name="Mori K."/>
        </authorList>
    </citation>
    <scope>NUCLEOTIDE SEQUENCE</scope>
    <source>
        <strain evidence="4">NBRC 109915</strain>
    </source>
</reference>
<protein>
    <submittedName>
        <fullName evidence="4">AraC family transcriptional regulator</fullName>
    </submittedName>
</protein>
<feature type="domain" description="HTH araC/xylS-type" evidence="3">
    <location>
        <begin position="218"/>
        <end position="318"/>
    </location>
</feature>
<comment type="caution">
    <text evidence="4">The sequence shown here is derived from an EMBL/GenBank/DDBJ whole genome shotgun (WGS) entry which is preliminary data.</text>
</comment>
<dbReference type="PANTHER" id="PTHR43130">
    <property type="entry name" value="ARAC-FAMILY TRANSCRIPTIONAL REGULATOR"/>
    <property type="match status" value="1"/>
</dbReference>
<evidence type="ECO:0000256" key="2">
    <source>
        <dbReference type="ARBA" id="ARBA00023163"/>
    </source>
</evidence>
<accession>A0ABQ5VD19</accession>
<keyword evidence="5" id="KW-1185">Reference proteome</keyword>
<dbReference type="InterPro" id="IPR018060">
    <property type="entry name" value="HTH_AraC"/>
</dbReference>
<proteinExistence type="predicted"/>
<dbReference type="SUPFAM" id="SSF52317">
    <property type="entry name" value="Class I glutamine amidotransferase-like"/>
    <property type="match status" value="1"/>
</dbReference>
<keyword evidence="2" id="KW-0804">Transcription</keyword>
<organism evidence="4 5">
    <name type="scientific">Sulfitobacter pacificus</name>
    <dbReference type="NCBI Taxonomy" id="1499314"/>
    <lineage>
        <taxon>Bacteria</taxon>
        <taxon>Pseudomonadati</taxon>
        <taxon>Pseudomonadota</taxon>
        <taxon>Alphaproteobacteria</taxon>
        <taxon>Rhodobacterales</taxon>
        <taxon>Roseobacteraceae</taxon>
        <taxon>Sulfitobacter</taxon>
    </lineage>
</organism>
<dbReference type="CDD" id="cd03137">
    <property type="entry name" value="GATase1_AraC_1"/>
    <property type="match status" value="1"/>
</dbReference>
<dbReference type="InterPro" id="IPR009057">
    <property type="entry name" value="Homeodomain-like_sf"/>
</dbReference>
<dbReference type="Gene3D" id="3.40.50.880">
    <property type="match status" value="1"/>
</dbReference>